<evidence type="ECO:0000256" key="3">
    <source>
        <dbReference type="PROSITE-ProRule" id="PRU00023"/>
    </source>
</evidence>
<keyword evidence="2 3" id="KW-0040">ANK repeat</keyword>
<feature type="region of interest" description="Disordered" evidence="4">
    <location>
        <begin position="123"/>
        <end position="145"/>
    </location>
</feature>
<dbReference type="PROSITE" id="PS50297">
    <property type="entry name" value="ANK_REP_REGION"/>
    <property type="match status" value="1"/>
</dbReference>
<dbReference type="GO" id="GO:0004842">
    <property type="term" value="F:ubiquitin-protein transferase activity"/>
    <property type="evidence" value="ECO:0007669"/>
    <property type="project" value="TreeGrafter"/>
</dbReference>
<dbReference type="Proteomes" id="UP000243876">
    <property type="component" value="Unassembled WGS sequence"/>
</dbReference>
<proteinExistence type="predicted"/>
<dbReference type="PANTHER" id="PTHR24171">
    <property type="entry name" value="ANKYRIN REPEAT DOMAIN-CONTAINING PROTEIN 39-RELATED"/>
    <property type="match status" value="1"/>
</dbReference>
<evidence type="ECO:0000256" key="4">
    <source>
        <dbReference type="SAM" id="MobiDB-lite"/>
    </source>
</evidence>
<dbReference type="SMART" id="SM00248">
    <property type="entry name" value="ANK"/>
    <property type="match status" value="3"/>
</dbReference>
<dbReference type="Gene3D" id="1.25.40.20">
    <property type="entry name" value="Ankyrin repeat-containing domain"/>
    <property type="match status" value="1"/>
</dbReference>
<evidence type="ECO:0000256" key="2">
    <source>
        <dbReference type="ARBA" id="ARBA00023043"/>
    </source>
</evidence>
<keyword evidence="1" id="KW-0677">Repeat</keyword>
<keyword evidence="6" id="KW-1185">Reference proteome</keyword>
<dbReference type="AlphaFoldDB" id="A0A0D6ET30"/>
<feature type="region of interest" description="Disordered" evidence="4">
    <location>
        <begin position="189"/>
        <end position="232"/>
    </location>
</feature>
<dbReference type="Pfam" id="PF12796">
    <property type="entry name" value="Ank_2"/>
    <property type="match status" value="1"/>
</dbReference>
<dbReference type="SUPFAM" id="SSF48403">
    <property type="entry name" value="Ankyrin repeat"/>
    <property type="match status" value="1"/>
</dbReference>
<feature type="repeat" description="ANK" evidence="3">
    <location>
        <begin position="32"/>
        <end position="64"/>
    </location>
</feature>
<organism evidence="5 6">
    <name type="scientific">Sporidiobolus salmonicolor</name>
    <name type="common">Yeast-like fungus</name>
    <name type="synonym">Sporobolomyces salmonicolor</name>
    <dbReference type="NCBI Taxonomy" id="5005"/>
    <lineage>
        <taxon>Eukaryota</taxon>
        <taxon>Fungi</taxon>
        <taxon>Dikarya</taxon>
        <taxon>Basidiomycota</taxon>
        <taxon>Pucciniomycotina</taxon>
        <taxon>Microbotryomycetes</taxon>
        <taxon>Sporidiobolales</taxon>
        <taxon>Sporidiobolaceae</taxon>
        <taxon>Sporobolomyces</taxon>
    </lineage>
</organism>
<gene>
    <name evidence="5" type="primary">SPOSA6832_04817</name>
</gene>
<dbReference type="PROSITE" id="PS50088">
    <property type="entry name" value="ANK_REPEAT"/>
    <property type="match status" value="1"/>
</dbReference>
<dbReference type="InterPro" id="IPR002110">
    <property type="entry name" value="Ankyrin_rpt"/>
</dbReference>
<protein>
    <submittedName>
        <fullName evidence="5">SPOSA6832_04817-mRNA-1:cds</fullName>
    </submittedName>
</protein>
<feature type="compositionally biased region" description="Low complexity" evidence="4">
    <location>
        <begin position="123"/>
        <end position="144"/>
    </location>
</feature>
<evidence type="ECO:0000313" key="5">
    <source>
        <dbReference type="EMBL" id="CEQ42941.1"/>
    </source>
</evidence>
<dbReference type="PANTHER" id="PTHR24171:SF8">
    <property type="entry name" value="BRCA1-ASSOCIATED RING DOMAIN PROTEIN 1"/>
    <property type="match status" value="1"/>
</dbReference>
<evidence type="ECO:0000256" key="1">
    <source>
        <dbReference type="ARBA" id="ARBA00022737"/>
    </source>
</evidence>
<reference evidence="6" key="1">
    <citation type="submission" date="2015-02" db="EMBL/GenBank/DDBJ databases">
        <authorList>
            <person name="Gon?alves P."/>
        </authorList>
    </citation>
    <scope>NUCLEOTIDE SEQUENCE [LARGE SCALE GENOMIC DNA]</scope>
</reference>
<dbReference type="EMBL" id="CENE01000041">
    <property type="protein sequence ID" value="CEQ42941.1"/>
    <property type="molecule type" value="Genomic_DNA"/>
</dbReference>
<accession>A0A0D6ET30</accession>
<dbReference type="GO" id="GO:0085020">
    <property type="term" value="P:protein K6-linked ubiquitination"/>
    <property type="evidence" value="ECO:0007669"/>
    <property type="project" value="TreeGrafter"/>
</dbReference>
<name>A0A0D6ET30_SPOSA</name>
<dbReference type="OrthoDB" id="19174at2759"/>
<sequence length="232" mass="24669">MSNIWLAAGEGNLERVRELVESGVHPNVADENSYTPLHAAASWGHPDILRYLVDKGGNINVTDSDGETPLYVVEQVGMARLVIELGGDPNWRNEEGLSPAASLHEEYPHISLYLRTVTGEAAPLSASDPSSSSGDPSAAAAQPDLDADTDELIAAVRTIMEASQRGELTEAETDEKLREVVEQAVAGQVETGRAIGASMPEGETGGAVRDRNGSEEDDQGNGSKRPRENIGR</sequence>
<evidence type="ECO:0000313" key="6">
    <source>
        <dbReference type="Proteomes" id="UP000243876"/>
    </source>
</evidence>
<dbReference type="InterPro" id="IPR036770">
    <property type="entry name" value="Ankyrin_rpt-contain_sf"/>
</dbReference>